<keyword evidence="4" id="KW-1185">Reference proteome</keyword>
<feature type="signal peptide" evidence="2">
    <location>
        <begin position="1"/>
        <end position="26"/>
    </location>
</feature>
<feature type="chain" id="PRO_5047203419" evidence="2">
    <location>
        <begin position="27"/>
        <end position="157"/>
    </location>
</feature>
<protein>
    <submittedName>
        <fullName evidence="3">Uncharacterized protein</fullName>
    </submittedName>
</protein>
<name>A0ABP7USA6_9BACT</name>
<evidence type="ECO:0000313" key="3">
    <source>
        <dbReference type="EMBL" id="GAA4051531.1"/>
    </source>
</evidence>
<feature type="region of interest" description="Disordered" evidence="1">
    <location>
        <begin position="107"/>
        <end position="157"/>
    </location>
</feature>
<proteinExistence type="predicted"/>
<evidence type="ECO:0000256" key="1">
    <source>
        <dbReference type="SAM" id="MobiDB-lite"/>
    </source>
</evidence>
<sequence>MNTLQKTLCVAVLGLLSLAIAPTAQAQTAVVNPTQPNWGPPTPLGVQYYYVPEIAGYYELATRQYIVQRNGQWIRTETLPGYDSANFHPVILDYNGTQPWVRYNEYSNKYPKKGHPHGMPPGQAKKMQDGGNGGYKRDEGDRDGGKYKNKGKNKDKN</sequence>
<dbReference type="RefSeq" id="WP_345058744.1">
    <property type="nucleotide sequence ID" value="NZ_BAABDK010000032.1"/>
</dbReference>
<dbReference type="EMBL" id="BAABDK010000032">
    <property type="protein sequence ID" value="GAA4051531.1"/>
    <property type="molecule type" value="Genomic_DNA"/>
</dbReference>
<evidence type="ECO:0000256" key="2">
    <source>
        <dbReference type="SAM" id="SignalP"/>
    </source>
</evidence>
<reference evidence="4" key="1">
    <citation type="journal article" date="2019" name="Int. J. Syst. Evol. Microbiol.">
        <title>The Global Catalogue of Microorganisms (GCM) 10K type strain sequencing project: providing services to taxonomists for standard genome sequencing and annotation.</title>
        <authorList>
            <consortium name="The Broad Institute Genomics Platform"/>
            <consortium name="The Broad Institute Genome Sequencing Center for Infectious Disease"/>
            <person name="Wu L."/>
            <person name="Ma J."/>
        </authorList>
    </citation>
    <scope>NUCLEOTIDE SEQUENCE [LARGE SCALE GENOMIC DNA]</scope>
    <source>
        <strain evidence="4">JCM 17225</strain>
    </source>
</reference>
<dbReference type="Proteomes" id="UP001501469">
    <property type="component" value="Unassembled WGS sequence"/>
</dbReference>
<keyword evidence="2" id="KW-0732">Signal</keyword>
<organism evidence="3 4">
    <name type="scientific">Hymenobacter glaciei</name>
    <dbReference type="NCBI Taxonomy" id="877209"/>
    <lineage>
        <taxon>Bacteria</taxon>
        <taxon>Pseudomonadati</taxon>
        <taxon>Bacteroidota</taxon>
        <taxon>Cytophagia</taxon>
        <taxon>Cytophagales</taxon>
        <taxon>Hymenobacteraceae</taxon>
        <taxon>Hymenobacter</taxon>
    </lineage>
</organism>
<evidence type="ECO:0000313" key="4">
    <source>
        <dbReference type="Proteomes" id="UP001501469"/>
    </source>
</evidence>
<feature type="compositionally biased region" description="Basic and acidic residues" evidence="1">
    <location>
        <begin position="135"/>
        <end position="157"/>
    </location>
</feature>
<comment type="caution">
    <text evidence="3">The sequence shown here is derived from an EMBL/GenBank/DDBJ whole genome shotgun (WGS) entry which is preliminary data.</text>
</comment>
<gene>
    <name evidence="3" type="ORF">GCM10022409_42950</name>
</gene>
<accession>A0ABP7USA6</accession>